<proteinExistence type="predicted"/>
<accession>A0A8S5VHE7</accession>
<evidence type="ECO:0000313" key="1">
    <source>
        <dbReference type="EMBL" id="DAG06181.1"/>
    </source>
</evidence>
<organism evidence="1">
    <name type="scientific">Siphoviridae sp. ctNxi14</name>
    <dbReference type="NCBI Taxonomy" id="2825475"/>
    <lineage>
        <taxon>Viruses</taxon>
        <taxon>Duplodnaviria</taxon>
        <taxon>Heunggongvirae</taxon>
        <taxon>Uroviricota</taxon>
        <taxon>Caudoviricetes</taxon>
    </lineage>
</organism>
<protein>
    <submittedName>
        <fullName evidence="1">Uncharacterized protein</fullName>
    </submittedName>
</protein>
<name>A0A8S5VHE7_9CAUD</name>
<reference evidence="1" key="1">
    <citation type="journal article" date="2021" name="Proc. Natl. Acad. Sci. U.S.A.">
        <title>A Catalog of Tens of Thousands of Viruses from Human Metagenomes Reveals Hidden Associations with Chronic Diseases.</title>
        <authorList>
            <person name="Tisza M.J."/>
            <person name="Buck C.B."/>
        </authorList>
    </citation>
    <scope>NUCLEOTIDE SEQUENCE</scope>
    <source>
        <strain evidence="1">CtNxi14</strain>
    </source>
</reference>
<dbReference type="EMBL" id="BK016266">
    <property type="protein sequence ID" value="DAG06181.1"/>
    <property type="molecule type" value="Genomic_DNA"/>
</dbReference>
<sequence>MQGKRKARPLLTGWNASYLDALNNEEKNQKKNRTQDNITCRTPSNHAKPLVNGFFAALGVNIRVRCLQKLAIESDRRNILVNGLCSALHHLRRAVHHCNYICSNCVVHCFKLFNEPLVFPIFIYSFFEIRHFFRSSNLDCIHNA</sequence>